<evidence type="ECO:0000313" key="2">
    <source>
        <dbReference type="EMBL" id="SDY10865.1"/>
    </source>
</evidence>
<dbReference type="Proteomes" id="UP000198935">
    <property type="component" value="Unassembled WGS sequence"/>
</dbReference>
<evidence type="ECO:0008006" key="4">
    <source>
        <dbReference type="Google" id="ProtNLM"/>
    </source>
</evidence>
<feature type="transmembrane region" description="Helical" evidence="1">
    <location>
        <begin position="131"/>
        <end position="156"/>
    </location>
</feature>
<dbReference type="EMBL" id="FNPI01000001">
    <property type="protein sequence ID" value="SDY10865.1"/>
    <property type="molecule type" value="Genomic_DNA"/>
</dbReference>
<keyword evidence="1" id="KW-0472">Membrane</keyword>
<evidence type="ECO:0000313" key="3">
    <source>
        <dbReference type="Proteomes" id="UP000198935"/>
    </source>
</evidence>
<dbReference type="AlphaFoldDB" id="A0A1H3H6L7"/>
<feature type="transmembrane region" description="Helical" evidence="1">
    <location>
        <begin position="32"/>
        <end position="53"/>
    </location>
</feature>
<accession>A0A1H3H6L7</accession>
<organism evidence="2 3">
    <name type="scientific">Evansella caseinilytica</name>
    <dbReference type="NCBI Taxonomy" id="1503961"/>
    <lineage>
        <taxon>Bacteria</taxon>
        <taxon>Bacillati</taxon>
        <taxon>Bacillota</taxon>
        <taxon>Bacilli</taxon>
        <taxon>Bacillales</taxon>
        <taxon>Bacillaceae</taxon>
        <taxon>Evansella</taxon>
    </lineage>
</organism>
<dbReference type="OrthoDB" id="3078253at2"/>
<gene>
    <name evidence="2" type="ORF">SAMN05421736_101388</name>
</gene>
<proteinExistence type="predicted"/>
<name>A0A1H3H6L7_9BACI</name>
<keyword evidence="1" id="KW-0812">Transmembrane</keyword>
<sequence length="211" mass="23379">MSSENTKDKKVADGSLSFWARYKEKHPNIAQFLVFFLLSNGVTVLQLVLMPVFKSIFEKTALVSTSFQVLQFGQNFDGTPYYVFDYAAGALSAGGGGGLAYFLAVQITIAIAQVINFFAQRSITFKSNSNIWKAAFWYVVAYIVITIGAAAAQGFYKAPIYDLLMNTWGMGSVGETTADVITMIINSAISFWVFFPIFKIIFKQEPEKQGQ</sequence>
<dbReference type="STRING" id="1503961.SAMN05421736_101388"/>
<feature type="transmembrane region" description="Helical" evidence="1">
    <location>
        <begin position="180"/>
        <end position="202"/>
    </location>
</feature>
<keyword evidence="3" id="KW-1185">Reference proteome</keyword>
<keyword evidence="1" id="KW-1133">Transmembrane helix</keyword>
<protein>
    <recommendedName>
        <fullName evidence="4">GtrA-like protein</fullName>
    </recommendedName>
</protein>
<reference evidence="3" key="1">
    <citation type="submission" date="2016-10" db="EMBL/GenBank/DDBJ databases">
        <authorList>
            <person name="Varghese N."/>
            <person name="Submissions S."/>
        </authorList>
    </citation>
    <scope>NUCLEOTIDE SEQUENCE [LARGE SCALE GENOMIC DNA]</scope>
    <source>
        <strain evidence="3">SP</strain>
    </source>
</reference>
<evidence type="ECO:0000256" key="1">
    <source>
        <dbReference type="SAM" id="Phobius"/>
    </source>
</evidence>